<sequence length="418" mass="46818">MLTLPAYDGLDPFEDPLDRLLAQIAIELQLPPSLFDQAGDRYAGVRKRLEGTSAFAGLIEHFYPQGSMAIDATISTRGTDDEYDLDIVAQLGGYFREMAPLAVLIELEKALVNYPVQRITRQTRCVTLHYADKMHLDITPGIRVADTTERESYIMHAKGPKPSHDDRLVDMNAYAFACWYQERTPLERRLAKSFDRHWRGIDELMAKDEAEVDDVPDQTHFSVKNTATLALQLIKRFRNIRYADYSGRIPPSVVLSYYAALAARPNMRLSEMVIRIAKWILRDIEAASISGKRLHVANPMCPSDVFTDRWPESVAQQNRFANHLKDLVNGLEAMAKMTMAADAIGEWLRKMFGDRVVTKAADSTAIRLGAAIQNSRQSYSRKGRLLVPGTGRSLSAAVAPLVGPATSAKAHTFFGVRF</sequence>
<dbReference type="Pfam" id="PF18144">
    <property type="entry name" value="SMODS"/>
    <property type="match status" value="1"/>
</dbReference>
<dbReference type="GO" id="GO:0051607">
    <property type="term" value="P:defense response to virus"/>
    <property type="evidence" value="ECO:0007669"/>
    <property type="project" value="UniProtKB-KW"/>
</dbReference>
<dbReference type="Proteomes" id="UP000297966">
    <property type="component" value="Unassembled WGS sequence"/>
</dbReference>
<dbReference type="GO" id="GO:0016779">
    <property type="term" value="F:nucleotidyltransferase activity"/>
    <property type="evidence" value="ECO:0007669"/>
    <property type="project" value="InterPro"/>
</dbReference>
<keyword evidence="1" id="KW-0051">Antiviral defense</keyword>
<comment type="caution">
    <text evidence="2">The sequence shown here is derived from an EMBL/GenBank/DDBJ whole genome shotgun (WGS) entry which is preliminary data.</text>
</comment>
<gene>
    <name evidence="2" type="ORF">E4K65_33215</name>
</gene>
<accession>A0A4Y9LJ53</accession>
<dbReference type="OrthoDB" id="1118920at2"/>
<evidence type="ECO:0000313" key="2">
    <source>
        <dbReference type="EMBL" id="TFV43375.1"/>
    </source>
</evidence>
<dbReference type="CDD" id="cd05400">
    <property type="entry name" value="NT_2-5OAS_ClassI-CCAase"/>
    <property type="match status" value="1"/>
</dbReference>
<evidence type="ECO:0000313" key="3">
    <source>
        <dbReference type="Proteomes" id="UP000297966"/>
    </source>
</evidence>
<name>A0A4Y9LJ53_9BRAD</name>
<evidence type="ECO:0000256" key="1">
    <source>
        <dbReference type="ARBA" id="ARBA00023118"/>
    </source>
</evidence>
<keyword evidence="2" id="KW-0808">Transferase</keyword>
<keyword evidence="3" id="KW-1185">Reference proteome</keyword>
<proteinExistence type="predicted"/>
<protein>
    <submittedName>
        <fullName evidence="2">Nucleotidyltransferase</fullName>
    </submittedName>
</protein>
<dbReference type="InterPro" id="IPR006116">
    <property type="entry name" value="NT_2-5OAS_ClassI-CCAase"/>
</dbReference>
<organism evidence="2 3">
    <name type="scientific">Bradyrhizobium niftali</name>
    <dbReference type="NCBI Taxonomy" id="2560055"/>
    <lineage>
        <taxon>Bacteria</taxon>
        <taxon>Pseudomonadati</taxon>
        <taxon>Pseudomonadota</taxon>
        <taxon>Alphaproteobacteria</taxon>
        <taxon>Hyphomicrobiales</taxon>
        <taxon>Nitrobacteraceae</taxon>
        <taxon>Bradyrhizobium</taxon>
    </lineage>
</organism>
<reference evidence="2 3" key="1">
    <citation type="submission" date="2019-03" db="EMBL/GenBank/DDBJ databases">
        <title>Bradyrhizobium diversity isolated from nodules of Chamaecrista fasciculata.</title>
        <authorList>
            <person name="Klepa M.S."/>
            <person name="Urquiaga M.O."/>
            <person name="Hungria M."/>
            <person name="Delamuta J.R."/>
        </authorList>
    </citation>
    <scope>NUCLEOTIDE SEQUENCE [LARGE SCALE GENOMIC DNA]</scope>
    <source>
        <strain evidence="2 3">CNPSo 3448</strain>
    </source>
</reference>
<dbReference type="EMBL" id="SPQT01000024">
    <property type="protein sequence ID" value="TFV43375.1"/>
    <property type="molecule type" value="Genomic_DNA"/>
</dbReference>
<dbReference type="AlphaFoldDB" id="A0A4Y9LJ53"/>